<dbReference type="RefSeq" id="WP_034380390.1">
    <property type="nucleotide sequence ID" value="NZ_AWTN01000095.1"/>
</dbReference>
<reference evidence="1 2" key="1">
    <citation type="submission" date="2013-09" db="EMBL/GenBank/DDBJ databases">
        <title>High correlation between genotypes and phenotypes of environmental bacteria Comamonas testosteroni strains.</title>
        <authorList>
            <person name="Liu L."/>
            <person name="Zhu W."/>
            <person name="Xia X."/>
            <person name="Xu B."/>
            <person name="Luo M."/>
            <person name="Wang G."/>
        </authorList>
    </citation>
    <scope>NUCLEOTIDE SEQUENCE [LARGE SCALE GENOMIC DNA]</scope>
    <source>
        <strain evidence="1 2">JL14</strain>
    </source>
</reference>
<accession>A0A0E3BCT2</accession>
<gene>
    <name evidence="1" type="ORF">P245_15625</name>
</gene>
<proteinExistence type="predicted"/>
<comment type="caution">
    <text evidence="1">The sequence shown here is derived from an EMBL/GenBank/DDBJ whole genome shotgun (WGS) entry which is preliminary data.</text>
</comment>
<evidence type="ECO:0000313" key="2">
    <source>
        <dbReference type="Proteomes" id="UP000029567"/>
    </source>
</evidence>
<dbReference type="AlphaFoldDB" id="A0A0E3BCT2"/>
<evidence type="ECO:0000313" key="1">
    <source>
        <dbReference type="EMBL" id="KGG90717.1"/>
    </source>
</evidence>
<name>A0A0E3BCT2_9BURK</name>
<dbReference type="EMBL" id="AWTN01000095">
    <property type="protein sequence ID" value="KGG90717.1"/>
    <property type="molecule type" value="Genomic_DNA"/>
</dbReference>
<dbReference type="Proteomes" id="UP000029567">
    <property type="component" value="Unassembled WGS sequence"/>
</dbReference>
<sequence length="64" mass="7313">MSINQPTFKFNLKQNVQITISGEQGQVRARGDGVERTNQYLVHYKSAQGMATEAWWNEDQIEAV</sequence>
<organism evidence="1 2">
    <name type="scientific">Comamonas thiooxydans</name>
    <dbReference type="NCBI Taxonomy" id="363952"/>
    <lineage>
        <taxon>Bacteria</taxon>
        <taxon>Pseudomonadati</taxon>
        <taxon>Pseudomonadota</taxon>
        <taxon>Betaproteobacteria</taxon>
        <taxon>Burkholderiales</taxon>
        <taxon>Comamonadaceae</taxon>
        <taxon>Comamonas</taxon>
    </lineage>
</organism>
<protein>
    <submittedName>
        <fullName evidence="1">Uncharacterized protein</fullName>
    </submittedName>
</protein>